<reference evidence="1 2" key="1">
    <citation type="submission" date="2020-08" db="EMBL/GenBank/DDBJ databases">
        <title>Genomic Encyclopedia of Type Strains, Phase IV (KMG-IV): sequencing the most valuable type-strain genomes for metagenomic binning, comparative biology and taxonomic classification.</title>
        <authorList>
            <person name="Goeker M."/>
        </authorList>
    </citation>
    <scope>NUCLEOTIDE SEQUENCE [LARGE SCALE GENOMIC DNA]</scope>
    <source>
        <strain evidence="1 2">DSM 17454</strain>
    </source>
</reference>
<comment type="caution">
    <text evidence="1">The sequence shown here is derived from an EMBL/GenBank/DDBJ whole genome shotgun (WGS) entry which is preliminary data.</text>
</comment>
<protein>
    <submittedName>
        <fullName evidence="1">Uncharacterized protein</fullName>
    </submittedName>
</protein>
<evidence type="ECO:0000313" key="2">
    <source>
        <dbReference type="Proteomes" id="UP000532373"/>
    </source>
</evidence>
<dbReference type="RefSeq" id="WP_184768815.1">
    <property type="nucleotide sequence ID" value="NZ_JACHGI010000003.1"/>
</dbReference>
<proteinExistence type="predicted"/>
<dbReference type="AlphaFoldDB" id="A0A8E1WDP6"/>
<dbReference type="EMBL" id="JACHGI010000003">
    <property type="protein sequence ID" value="MBB6466368.1"/>
    <property type="molecule type" value="Genomic_DNA"/>
</dbReference>
<sequence>MALAFDEDGQLKAIAAEWEVDPGLLEEVDWELESIDSNEGVTVGYFVRFSEDTDRGVLDQLGVTPGEFYRELSMNAFDQPDEPDDGTFSVNEPFPDISSLISEDFDFAEPAERSNYGRRAYFIDDERFTPSRFRRLSRRRKVEAMVPRELRRPRRSNALFERGRRLPMDLGWPV</sequence>
<organism evidence="1 2">
    <name type="scientific">Aminobacter carboxidus</name>
    <dbReference type="NCBI Taxonomy" id="376165"/>
    <lineage>
        <taxon>Bacteria</taxon>
        <taxon>Pseudomonadati</taxon>
        <taxon>Pseudomonadota</taxon>
        <taxon>Alphaproteobacteria</taxon>
        <taxon>Hyphomicrobiales</taxon>
        <taxon>Phyllobacteriaceae</taxon>
        <taxon>Aminobacter</taxon>
    </lineage>
</organism>
<dbReference type="Proteomes" id="UP000532373">
    <property type="component" value="Unassembled WGS sequence"/>
</dbReference>
<gene>
    <name evidence="1" type="ORF">HNQ96_002233</name>
</gene>
<evidence type="ECO:0000313" key="1">
    <source>
        <dbReference type="EMBL" id="MBB6466368.1"/>
    </source>
</evidence>
<name>A0A8E1WDP6_9HYPH</name>
<accession>A0A8E1WDP6</accession>